<name>A0A8I1LZ54_9HYPH</name>
<dbReference type="InterPro" id="IPR001845">
    <property type="entry name" value="HTH_ArsR_DNA-bd_dom"/>
</dbReference>
<dbReference type="InterPro" id="IPR036388">
    <property type="entry name" value="WH-like_DNA-bd_sf"/>
</dbReference>
<dbReference type="GO" id="GO:0003700">
    <property type="term" value="F:DNA-binding transcription factor activity"/>
    <property type="evidence" value="ECO:0007669"/>
    <property type="project" value="InterPro"/>
</dbReference>
<evidence type="ECO:0000256" key="3">
    <source>
        <dbReference type="ARBA" id="ARBA00023163"/>
    </source>
</evidence>
<dbReference type="InterPro" id="IPR036390">
    <property type="entry name" value="WH_DNA-bd_sf"/>
</dbReference>
<dbReference type="InterPro" id="IPR011991">
    <property type="entry name" value="ArsR-like_HTH"/>
</dbReference>
<dbReference type="PRINTS" id="PR00778">
    <property type="entry name" value="HTHARSR"/>
</dbReference>
<sequence length="131" mass="14536">MQFKRACPITVIVEACLCSAYRQEKLVSHDFKFDTKKAADLLGLLANPCRLEVLGRIVGQEWSVSALANEVNVSQSALSQHLSRFRQAKLVDVRRDAQTLYYSCSSEAIVKMLATLDEISHSNSSDTKTVA</sequence>
<keyword evidence="3" id="KW-0804">Transcription</keyword>
<dbReference type="Pfam" id="PF12840">
    <property type="entry name" value="HTH_20"/>
    <property type="match status" value="1"/>
</dbReference>
<organism evidence="4 5">
    <name type="scientific">Agrobacterium rosae</name>
    <dbReference type="NCBI Taxonomy" id="1972867"/>
    <lineage>
        <taxon>Bacteria</taxon>
        <taxon>Pseudomonadati</taxon>
        <taxon>Pseudomonadota</taxon>
        <taxon>Alphaproteobacteria</taxon>
        <taxon>Hyphomicrobiales</taxon>
        <taxon>Rhizobiaceae</taxon>
        <taxon>Rhizobium/Agrobacterium group</taxon>
        <taxon>Agrobacterium</taxon>
    </lineage>
</organism>
<dbReference type="GO" id="GO:0003677">
    <property type="term" value="F:DNA binding"/>
    <property type="evidence" value="ECO:0007669"/>
    <property type="project" value="UniProtKB-KW"/>
</dbReference>
<evidence type="ECO:0000256" key="2">
    <source>
        <dbReference type="ARBA" id="ARBA00023125"/>
    </source>
</evidence>
<protein>
    <submittedName>
        <fullName evidence="4">ArsR family transcriptional regulator</fullName>
    </submittedName>
</protein>
<keyword evidence="2" id="KW-0238">DNA-binding</keyword>
<reference evidence="4 5" key="1">
    <citation type="journal article" date="2018" name="Syst. Appl. Microbiol.">
        <title>Agrobacterium rosae sp. nov., isolated from galls on different agricultural crops.</title>
        <authorList>
            <person name="Kuzmanovic N."/>
            <person name="Pulawska J."/>
            <person name="Smalla K."/>
            <person name="Nesme X."/>
        </authorList>
    </citation>
    <scope>NUCLEOTIDE SEQUENCE [LARGE SCALE GENOMIC DNA]</scope>
    <source>
        <strain evidence="4 5">NCPPB 1650</strain>
    </source>
</reference>
<evidence type="ECO:0000256" key="1">
    <source>
        <dbReference type="ARBA" id="ARBA00023015"/>
    </source>
</evidence>
<dbReference type="PANTHER" id="PTHR43132">
    <property type="entry name" value="ARSENICAL RESISTANCE OPERON REPRESSOR ARSR-RELATED"/>
    <property type="match status" value="1"/>
</dbReference>
<dbReference type="Gene3D" id="1.10.10.10">
    <property type="entry name" value="Winged helix-like DNA-binding domain superfamily/Winged helix DNA-binding domain"/>
    <property type="match status" value="1"/>
</dbReference>
<dbReference type="PROSITE" id="PS50987">
    <property type="entry name" value="HTH_ARSR_2"/>
    <property type="match status" value="1"/>
</dbReference>
<keyword evidence="1" id="KW-0805">Transcription regulation</keyword>
<evidence type="ECO:0000313" key="4">
    <source>
        <dbReference type="EMBL" id="POO52992.1"/>
    </source>
</evidence>
<proteinExistence type="predicted"/>
<dbReference type="PANTHER" id="PTHR43132:SF2">
    <property type="entry name" value="ARSENICAL RESISTANCE OPERON REPRESSOR ARSR-RELATED"/>
    <property type="match status" value="1"/>
</dbReference>
<dbReference type="AlphaFoldDB" id="A0A8I1LZ54"/>
<dbReference type="NCBIfam" id="NF033788">
    <property type="entry name" value="HTH_metalloreg"/>
    <property type="match status" value="1"/>
</dbReference>
<dbReference type="CDD" id="cd00090">
    <property type="entry name" value="HTH_ARSR"/>
    <property type="match status" value="1"/>
</dbReference>
<dbReference type="SUPFAM" id="SSF46785">
    <property type="entry name" value="Winged helix' DNA-binding domain"/>
    <property type="match status" value="1"/>
</dbReference>
<dbReference type="InterPro" id="IPR051011">
    <property type="entry name" value="Metal_resp_trans_reg"/>
</dbReference>
<dbReference type="SMART" id="SM00418">
    <property type="entry name" value="HTH_ARSR"/>
    <property type="match status" value="1"/>
</dbReference>
<gene>
    <name evidence="4" type="ORF">CPJ18_07085</name>
</gene>
<evidence type="ECO:0000313" key="5">
    <source>
        <dbReference type="Proteomes" id="UP000237447"/>
    </source>
</evidence>
<accession>A0A8I1LZ54</accession>
<dbReference type="Proteomes" id="UP000237447">
    <property type="component" value="Unassembled WGS sequence"/>
</dbReference>
<dbReference type="EMBL" id="NXEJ01000003">
    <property type="protein sequence ID" value="POO52992.1"/>
    <property type="molecule type" value="Genomic_DNA"/>
</dbReference>
<comment type="caution">
    <text evidence="4">The sequence shown here is derived from an EMBL/GenBank/DDBJ whole genome shotgun (WGS) entry which is preliminary data.</text>
</comment>